<protein>
    <recommendedName>
        <fullName evidence="3">DUF1289 domain-containing protein</fullName>
    </recommendedName>
</protein>
<dbReference type="EMBL" id="CAOF01000181">
    <property type="protein sequence ID" value="CCO49689.1"/>
    <property type="molecule type" value="Genomic_DNA"/>
</dbReference>
<reference evidence="1 2" key="1">
    <citation type="journal article" date="2013" name="ISME J.">
        <title>Comparative genomics of pathogenic lineages of Vibrio nigripulchritudo identifies virulence-associated traits.</title>
        <authorList>
            <person name="Goudenege D."/>
            <person name="Labreuche Y."/>
            <person name="Krin E."/>
            <person name="Ansquer D."/>
            <person name="Mangenot S."/>
            <person name="Calteau A."/>
            <person name="Medigue C."/>
            <person name="Mazel D."/>
            <person name="Polz M.F."/>
            <person name="Le Roux F."/>
        </authorList>
    </citation>
    <scope>NUCLEOTIDE SEQUENCE [LARGE SCALE GENOMIC DNA]</scope>
    <source>
        <strain evidence="1 2">SOn1</strain>
    </source>
</reference>
<sequence>MSIKSPCVAACKNNAGMCSGCYRTINEIIGWKDKTEEERSEVMNKLSGEKQTHACTKCGSPTYCEISAGGNHCWCFELEKRDTSALNKTGTCLCRKCLSELPLE</sequence>
<dbReference type="InterPro" id="IPR010710">
    <property type="entry name" value="DUF1289"/>
</dbReference>
<dbReference type="Pfam" id="PF14375">
    <property type="entry name" value="Cys_rich_CWC"/>
    <property type="match status" value="1"/>
</dbReference>
<dbReference type="AlphaFoldDB" id="A0AAV2VY57"/>
<dbReference type="Proteomes" id="UP000018211">
    <property type="component" value="Unassembled WGS sequence"/>
</dbReference>
<comment type="caution">
    <text evidence="1">The sequence shown here is derived from an EMBL/GenBank/DDBJ whole genome shotgun (WGS) entry which is preliminary data.</text>
</comment>
<dbReference type="InterPro" id="IPR032720">
    <property type="entry name" value="Cys_rich_CWC"/>
</dbReference>
<dbReference type="Pfam" id="PF06945">
    <property type="entry name" value="DUF1289"/>
    <property type="match status" value="1"/>
</dbReference>
<evidence type="ECO:0000313" key="1">
    <source>
        <dbReference type="EMBL" id="CCO49689.1"/>
    </source>
</evidence>
<organism evidence="1 2">
    <name type="scientific">Vibrio nigripulchritudo SOn1</name>
    <dbReference type="NCBI Taxonomy" id="1238450"/>
    <lineage>
        <taxon>Bacteria</taxon>
        <taxon>Pseudomonadati</taxon>
        <taxon>Pseudomonadota</taxon>
        <taxon>Gammaproteobacteria</taxon>
        <taxon>Vibrionales</taxon>
        <taxon>Vibrionaceae</taxon>
        <taxon>Vibrio</taxon>
    </lineage>
</organism>
<accession>A0AAV2VY57</accession>
<proteinExistence type="predicted"/>
<gene>
    <name evidence="1" type="ORF">VIBNISOn1_850027</name>
</gene>
<evidence type="ECO:0000313" key="2">
    <source>
        <dbReference type="Proteomes" id="UP000018211"/>
    </source>
</evidence>
<evidence type="ECO:0008006" key="3">
    <source>
        <dbReference type="Google" id="ProtNLM"/>
    </source>
</evidence>
<name>A0AAV2VY57_9VIBR</name>